<evidence type="ECO:0000256" key="4">
    <source>
        <dbReference type="SAM" id="MobiDB-lite"/>
    </source>
</evidence>
<evidence type="ECO:0000259" key="5">
    <source>
        <dbReference type="SMART" id="SM00903"/>
    </source>
</evidence>
<sequence>MPKKRKTEEREYDIPKLLPKRKTKVSKKGEQKVEKPSQNQHGFVPYLPSKVYRLIEPGPVLLVTTGSLADGTHNVMTIGFHMVIQHESPPLIGISLGPWDASFAALKKHRECVLTVPSVEMASIAVDIGNCSKDDEDLKESSKWERFGLEALPAGKVKAPLVGGEHVMANIECVVEDTKMVSKYSMWVLKPVKAWINPNMMPGEGGKMFHHRGDGTFVVDGEVLDLKERMVKWQEFQD</sequence>
<accession>A0A2J6RU24</accession>
<keyword evidence="2" id="KW-0285">Flavoprotein</keyword>
<feature type="region of interest" description="Disordered" evidence="4">
    <location>
        <begin position="1"/>
        <end position="40"/>
    </location>
</feature>
<gene>
    <name evidence="6" type="ORF">L207DRAFT_510331</name>
</gene>
<dbReference type="GO" id="GO:0010181">
    <property type="term" value="F:FMN binding"/>
    <property type="evidence" value="ECO:0007669"/>
    <property type="project" value="InterPro"/>
</dbReference>
<dbReference type="SUPFAM" id="SSF50475">
    <property type="entry name" value="FMN-binding split barrel"/>
    <property type="match status" value="1"/>
</dbReference>
<reference evidence="6 7" key="1">
    <citation type="submission" date="2016-04" db="EMBL/GenBank/DDBJ databases">
        <title>A degradative enzymes factory behind the ericoid mycorrhizal symbiosis.</title>
        <authorList>
            <consortium name="DOE Joint Genome Institute"/>
            <person name="Martino E."/>
            <person name="Morin E."/>
            <person name="Grelet G."/>
            <person name="Kuo A."/>
            <person name="Kohler A."/>
            <person name="Daghino S."/>
            <person name="Barry K."/>
            <person name="Choi C."/>
            <person name="Cichocki N."/>
            <person name="Clum A."/>
            <person name="Copeland A."/>
            <person name="Hainaut M."/>
            <person name="Haridas S."/>
            <person name="Labutti K."/>
            <person name="Lindquist E."/>
            <person name="Lipzen A."/>
            <person name="Khouja H.-R."/>
            <person name="Murat C."/>
            <person name="Ohm R."/>
            <person name="Olson A."/>
            <person name="Spatafora J."/>
            <person name="Veneault-Fourrey C."/>
            <person name="Henrissat B."/>
            <person name="Grigoriev I."/>
            <person name="Martin F."/>
            <person name="Perotto S."/>
        </authorList>
    </citation>
    <scope>NUCLEOTIDE SEQUENCE [LARGE SCALE GENOMIC DNA]</scope>
    <source>
        <strain evidence="6 7">F</strain>
    </source>
</reference>
<feature type="compositionally biased region" description="Basic and acidic residues" evidence="4">
    <location>
        <begin position="1"/>
        <end position="14"/>
    </location>
</feature>
<evidence type="ECO:0000313" key="7">
    <source>
        <dbReference type="Proteomes" id="UP000235786"/>
    </source>
</evidence>
<dbReference type="InterPro" id="IPR012349">
    <property type="entry name" value="Split_barrel_FMN-bd"/>
</dbReference>
<protein>
    <recommendedName>
        <fullName evidence="5">Flavin reductase like domain-containing protein</fullName>
    </recommendedName>
</protein>
<dbReference type="EMBL" id="KZ613943">
    <property type="protein sequence ID" value="PMD42020.1"/>
    <property type="molecule type" value="Genomic_DNA"/>
</dbReference>
<keyword evidence="7" id="KW-1185">Reference proteome</keyword>
<name>A0A2J6RU24_HYAVF</name>
<evidence type="ECO:0000256" key="1">
    <source>
        <dbReference type="ARBA" id="ARBA00001917"/>
    </source>
</evidence>
<dbReference type="InterPro" id="IPR002563">
    <property type="entry name" value="Flavin_Rdtase-like_dom"/>
</dbReference>
<dbReference type="PANTHER" id="PTHR43567">
    <property type="entry name" value="FLAVOREDOXIN-RELATED-RELATED"/>
    <property type="match status" value="1"/>
</dbReference>
<evidence type="ECO:0000256" key="2">
    <source>
        <dbReference type="ARBA" id="ARBA00022630"/>
    </source>
</evidence>
<dbReference type="InterPro" id="IPR052174">
    <property type="entry name" value="Flavoredoxin"/>
</dbReference>
<organism evidence="6 7">
    <name type="scientific">Hyaloscypha variabilis (strain UAMH 11265 / GT02V1 / F)</name>
    <name type="common">Meliniomyces variabilis</name>
    <dbReference type="NCBI Taxonomy" id="1149755"/>
    <lineage>
        <taxon>Eukaryota</taxon>
        <taxon>Fungi</taxon>
        <taxon>Dikarya</taxon>
        <taxon>Ascomycota</taxon>
        <taxon>Pezizomycotina</taxon>
        <taxon>Leotiomycetes</taxon>
        <taxon>Helotiales</taxon>
        <taxon>Hyaloscyphaceae</taxon>
        <taxon>Hyaloscypha</taxon>
        <taxon>Hyaloscypha variabilis</taxon>
    </lineage>
</organism>
<dbReference type="OrthoDB" id="2145000at2759"/>
<evidence type="ECO:0000256" key="3">
    <source>
        <dbReference type="ARBA" id="ARBA00038054"/>
    </source>
</evidence>
<evidence type="ECO:0000313" key="6">
    <source>
        <dbReference type="EMBL" id="PMD42020.1"/>
    </source>
</evidence>
<dbReference type="Pfam" id="PF01613">
    <property type="entry name" value="Flavin_Reduct"/>
    <property type="match status" value="1"/>
</dbReference>
<comment type="similarity">
    <text evidence="3">Belongs to the flavoredoxin family.</text>
</comment>
<dbReference type="Proteomes" id="UP000235786">
    <property type="component" value="Unassembled WGS sequence"/>
</dbReference>
<dbReference type="SMART" id="SM00903">
    <property type="entry name" value="Flavin_Reduct"/>
    <property type="match status" value="1"/>
</dbReference>
<dbReference type="Gene3D" id="2.30.110.10">
    <property type="entry name" value="Electron Transport, Fmn-binding Protein, Chain A"/>
    <property type="match status" value="1"/>
</dbReference>
<dbReference type="PANTHER" id="PTHR43567:SF1">
    <property type="entry name" value="FLAVOREDOXIN"/>
    <property type="match status" value="1"/>
</dbReference>
<feature type="domain" description="Flavin reductase like" evidence="5">
    <location>
        <begin position="53"/>
        <end position="216"/>
    </location>
</feature>
<dbReference type="AlphaFoldDB" id="A0A2J6RU24"/>
<comment type="cofactor">
    <cofactor evidence="1">
        <name>FMN</name>
        <dbReference type="ChEBI" id="CHEBI:58210"/>
    </cofactor>
</comment>
<proteinExistence type="inferred from homology"/>